<feature type="transmembrane region" description="Helical" evidence="18">
    <location>
        <begin position="275"/>
        <end position="294"/>
    </location>
</feature>
<evidence type="ECO:0000256" key="14">
    <source>
        <dbReference type="ARBA" id="ARBA00029435"/>
    </source>
</evidence>
<dbReference type="Proteomes" id="UP000186817">
    <property type="component" value="Unassembled WGS sequence"/>
</dbReference>
<dbReference type="AlphaFoldDB" id="A0A1Q9ERT7"/>
<keyword evidence="11 18" id="KW-0472">Membrane</keyword>
<dbReference type="PANTHER" id="PTHR21257:SF31">
    <property type="entry name" value="DELTA(24(24(1)))-STEROL REDUCTASE ERG4"/>
    <property type="match status" value="1"/>
</dbReference>
<evidence type="ECO:0000256" key="13">
    <source>
        <dbReference type="ARBA" id="ARBA00023221"/>
    </source>
</evidence>
<feature type="transmembrane region" description="Helical" evidence="18">
    <location>
        <begin position="387"/>
        <end position="405"/>
    </location>
</feature>
<keyword evidence="3" id="KW-0444">Lipid biosynthesis</keyword>
<keyword evidence="8" id="KW-0560">Oxidoreductase</keyword>
<evidence type="ECO:0000256" key="5">
    <source>
        <dbReference type="ARBA" id="ARBA00022857"/>
    </source>
</evidence>
<evidence type="ECO:0000256" key="11">
    <source>
        <dbReference type="ARBA" id="ARBA00023136"/>
    </source>
</evidence>
<evidence type="ECO:0000256" key="6">
    <source>
        <dbReference type="ARBA" id="ARBA00022955"/>
    </source>
</evidence>
<dbReference type="PROSITE" id="PS01018">
    <property type="entry name" value="STEROL_REDUCT_2"/>
    <property type="match status" value="1"/>
</dbReference>
<dbReference type="GO" id="GO:0005789">
    <property type="term" value="C:endoplasmic reticulum membrane"/>
    <property type="evidence" value="ECO:0007669"/>
    <property type="project" value="TreeGrafter"/>
</dbReference>
<dbReference type="SUPFAM" id="SSF81665">
    <property type="entry name" value="Calcium ATPase, transmembrane domain M"/>
    <property type="match status" value="1"/>
</dbReference>
<evidence type="ECO:0000256" key="15">
    <source>
        <dbReference type="ARBA" id="ARBA00038892"/>
    </source>
</evidence>
<evidence type="ECO:0000256" key="10">
    <source>
        <dbReference type="ARBA" id="ARBA00023098"/>
    </source>
</evidence>
<dbReference type="EC" id="1.3.1.71" evidence="15"/>
<comment type="similarity">
    <text evidence="2">Belongs to the ERG4/ERG24 family.</text>
</comment>
<reference evidence="19 20" key="1">
    <citation type="submission" date="2016-02" db="EMBL/GenBank/DDBJ databases">
        <title>Genome analysis of coral dinoflagellate symbionts highlights evolutionary adaptations to a symbiotic lifestyle.</title>
        <authorList>
            <person name="Aranda M."/>
            <person name="Li Y."/>
            <person name="Liew Y.J."/>
            <person name="Baumgarten S."/>
            <person name="Simakov O."/>
            <person name="Wilson M."/>
            <person name="Piel J."/>
            <person name="Ashoor H."/>
            <person name="Bougouffa S."/>
            <person name="Bajic V.B."/>
            <person name="Ryu T."/>
            <person name="Ravasi T."/>
            <person name="Bayer T."/>
            <person name="Micklem G."/>
            <person name="Kim H."/>
            <person name="Bhak J."/>
            <person name="Lajeunesse T.C."/>
            <person name="Voolstra C.R."/>
        </authorList>
    </citation>
    <scope>NUCLEOTIDE SEQUENCE [LARGE SCALE GENOMIC DNA]</scope>
    <source>
        <strain evidence="19 20">CCMP2467</strain>
    </source>
</reference>
<feature type="transmembrane region" description="Helical" evidence="18">
    <location>
        <begin position="209"/>
        <end position="229"/>
    </location>
</feature>
<dbReference type="GO" id="GO:0000246">
    <property type="term" value="F:Delta24(24-1) sterol reductase activity"/>
    <property type="evidence" value="ECO:0007669"/>
    <property type="project" value="UniProtKB-EC"/>
</dbReference>
<dbReference type="Pfam" id="PF01222">
    <property type="entry name" value="ERG4_ERG24"/>
    <property type="match status" value="1"/>
</dbReference>
<keyword evidence="13" id="KW-0753">Steroid metabolism</keyword>
<dbReference type="InterPro" id="IPR018083">
    <property type="entry name" value="Sterol_reductase_CS"/>
</dbReference>
<gene>
    <name evidence="19" type="primary">sts1</name>
    <name evidence="19" type="ORF">AK812_SmicGene6209</name>
</gene>
<comment type="pathway">
    <text evidence="14">Steroid metabolism; ergosterol biosynthesis.</text>
</comment>
<keyword evidence="5" id="KW-0521">NADP</keyword>
<comment type="subcellular location">
    <subcellularLocation>
        <location evidence="1">Membrane</location>
        <topology evidence="1">Multi-pass membrane protein</topology>
    </subcellularLocation>
</comment>
<feature type="transmembrane region" description="Helical" evidence="18">
    <location>
        <begin position="503"/>
        <end position="524"/>
    </location>
</feature>
<evidence type="ECO:0000256" key="1">
    <source>
        <dbReference type="ARBA" id="ARBA00004141"/>
    </source>
</evidence>
<dbReference type="OMA" id="HYSCDMF"/>
<keyword evidence="9" id="KW-0756">Sterol biosynthesis</keyword>
<feature type="compositionally biased region" description="Basic and acidic residues" evidence="17">
    <location>
        <begin position="176"/>
        <end position="200"/>
    </location>
</feature>
<comment type="caution">
    <text evidence="19">The sequence shown here is derived from an EMBL/GenBank/DDBJ whole genome shotgun (WGS) entry which is preliminary data.</text>
</comment>
<proteinExistence type="inferred from homology"/>
<feature type="region of interest" description="Disordered" evidence="17">
    <location>
        <begin position="151"/>
        <end position="200"/>
    </location>
</feature>
<evidence type="ECO:0000313" key="19">
    <source>
        <dbReference type="EMBL" id="OLQ10121.1"/>
    </source>
</evidence>
<dbReference type="OrthoDB" id="5326588at2759"/>
<organism evidence="19 20">
    <name type="scientific">Symbiodinium microadriaticum</name>
    <name type="common">Dinoflagellate</name>
    <name type="synonym">Zooxanthella microadriatica</name>
    <dbReference type="NCBI Taxonomy" id="2951"/>
    <lineage>
        <taxon>Eukaryota</taxon>
        <taxon>Sar</taxon>
        <taxon>Alveolata</taxon>
        <taxon>Dinophyceae</taxon>
        <taxon>Suessiales</taxon>
        <taxon>Symbiodiniaceae</taxon>
        <taxon>Symbiodinium</taxon>
    </lineage>
</organism>
<evidence type="ECO:0000256" key="9">
    <source>
        <dbReference type="ARBA" id="ARBA00023011"/>
    </source>
</evidence>
<comment type="catalytic activity">
    <reaction evidence="16">
        <text>ergosterol + NADP(+) = ergosta-5,7,22,24(28)-tetraen-3beta-ol + NADPH + H(+)</text>
        <dbReference type="Rhea" id="RHEA:18501"/>
        <dbReference type="ChEBI" id="CHEBI:15378"/>
        <dbReference type="ChEBI" id="CHEBI:16933"/>
        <dbReference type="ChEBI" id="CHEBI:18249"/>
        <dbReference type="ChEBI" id="CHEBI:57783"/>
        <dbReference type="ChEBI" id="CHEBI:58349"/>
        <dbReference type="EC" id="1.3.1.71"/>
    </reaction>
    <physiologicalReaction direction="right-to-left" evidence="16">
        <dbReference type="Rhea" id="RHEA:18503"/>
    </physiologicalReaction>
</comment>
<dbReference type="PANTHER" id="PTHR21257">
    <property type="entry name" value="DELTA(14)-STEROL REDUCTASE"/>
    <property type="match status" value="1"/>
</dbReference>
<evidence type="ECO:0000256" key="17">
    <source>
        <dbReference type="SAM" id="MobiDB-lite"/>
    </source>
</evidence>
<dbReference type="InterPro" id="IPR001171">
    <property type="entry name" value="ERG24_DHCR-like"/>
</dbReference>
<dbReference type="Gene3D" id="1.20.120.1630">
    <property type="match status" value="1"/>
</dbReference>
<keyword evidence="4 18" id="KW-0812">Transmembrane</keyword>
<evidence type="ECO:0000256" key="7">
    <source>
        <dbReference type="ARBA" id="ARBA00022989"/>
    </source>
</evidence>
<feature type="transmembrane region" description="Helical" evidence="18">
    <location>
        <begin position="425"/>
        <end position="442"/>
    </location>
</feature>
<feature type="transmembrane region" description="Helical" evidence="18">
    <location>
        <begin position="328"/>
        <end position="348"/>
    </location>
</feature>
<keyword evidence="7 18" id="KW-1133">Transmembrane helix</keyword>
<name>A0A1Q9ERT7_SYMMI</name>
<feature type="transmembrane region" description="Helical" evidence="18">
    <location>
        <begin position="6"/>
        <end position="27"/>
    </location>
</feature>
<dbReference type="GO" id="GO:0006696">
    <property type="term" value="P:ergosterol biosynthetic process"/>
    <property type="evidence" value="ECO:0007669"/>
    <property type="project" value="TreeGrafter"/>
</dbReference>
<keyword evidence="12" id="KW-1207">Sterol metabolism</keyword>
<feature type="transmembrane region" description="Helical" evidence="18">
    <location>
        <begin position="241"/>
        <end position="263"/>
    </location>
</feature>
<dbReference type="InterPro" id="IPR023298">
    <property type="entry name" value="ATPase_P-typ_TM_dom_sf"/>
</dbReference>
<protein>
    <recommendedName>
        <fullName evidence="15">Delta(24(24(1)))-sterol reductase</fullName>
        <ecNumber evidence="15">1.3.1.71</ecNumber>
    </recommendedName>
</protein>
<keyword evidence="6" id="KW-0752">Steroid biosynthesis</keyword>
<evidence type="ECO:0000256" key="18">
    <source>
        <dbReference type="SAM" id="Phobius"/>
    </source>
</evidence>
<accession>A0A1Q9ERT7</accession>
<evidence type="ECO:0000313" key="20">
    <source>
        <dbReference type="Proteomes" id="UP000186817"/>
    </source>
</evidence>
<evidence type="ECO:0000256" key="4">
    <source>
        <dbReference type="ARBA" id="ARBA00022692"/>
    </source>
</evidence>
<evidence type="ECO:0000256" key="16">
    <source>
        <dbReference type="ARBA" id="ARBA00048918"/>
    </source>
</evidence>
<evidence type="ECO:0000256" key="12">
    <source>
        <dbReference type="ARBA" id="ARBA00023166"/>
    </source>
</evidence>
<evidence type="ECO:0000256" key="3">
    <source>
        <dbReference type="ARBA" id="ARBA00022516"/>
    </source>
</evidence>
<keyword evidence="10" id="KW-0443">Lipid metabolism</keyword>
<keyword evidence="20" id="KW-1185">Reference proteome</keyword>
<evidence type="ECO:0000256" key="2">
    <source>
        <dbReference type="ARBA" id="ARBA00005402"/>
    </source>
</evidence>
<sequence>MCSGFFNFIILFSNFIPISLLVSMSLAKLAQVFFLYADQDMIHQGIHCMPRTSDLNEELGQDKTGTLTCNVMDFRKFCVKGITYGQVMMKMGKTVEARDLRQTPHVDLVDPRVDDLLRLLKIIAEQNLPHNLILTKRSRLTCEAVVGEVGEGHRPMSEKASPLKKGASSRAATPPPKEKKVSDEKIKPKAEAAKDKEERQEFGGPAGNLFIMVSSHILMYCVAASLFGSEPTQYIPTVKSVSWFLSYHALQVLSARYMPGVLVQTNGLDYPCNGYLTFWASFLVAGLLHFGGIFDLTTLVKEYPPAGTALHPRVGKLVDVKMLAETRLSWTLLLMITVGCYLETFRLTGSWLNPTGFMVLAHLLYGQACAKGEHFIPYTWDITTEKFGWMLCWWNLAGVPLLYCYQSLFLCKNSWSGLVLPPLPGIYYAVISVLLVLMYCLWDEANYQKCYFKAEMRGQLIRRDLFPTFRHIENPKYIKCDQGVLLIDGWYGKARKMHYTADTAMALLWGLGCGFGSFLPYFYFCFFCTMITHRAIRDEERCKRKYGATWDKYLQAVPYRFIPGVW</sequence>
<dbReference type="EMBL" id="LSRX01000084">
    <property type="protein sequence ID" value="OLQ10121.1"/>
    <property type="molecule type" value="Genomic_DNA"/>
</dbReference>
<evidence type="ECO:0000256" key="8">
    <source>
        <dbReference type="ARBA" id="ARBA00023002"/>
    </source>
</evidence>